<dbReference type="RefSeq" id="WP_277426400.1">
    <property type="nucleotide sequence ID" value="NZ_JAOZFC020000003.1"/>
</dbReference>
<sequence>MLEGQIQNVVKTIDGETLFEIDHLTIPTTGVVAIVGENGAGKTTLLNMLQGIDTDYTGQINLPGYVATVPQINDIVGESGGEMTQRLIRQAISERPDILILDEPTSHLDVDHHKWLVKTIQRFKGLAIVVSHNRAFLREVATVVWSFENGAVTAFNSSYDDYLAATASKRKAQMQDYKQVTSEKKRLAQRAQVAGEK</sequence>
<reference evidence="4" key="1">
    <citation type="submission" date="2023-03" db="EMBL/GenBank/DDBJ databases">
        <title>Comparative genomics of Weissella fermenti BK2, and weissella type species.</title>
        <authorList>
            <person name="Lee J.K."/>
            <person name="Baek J.H."/>
            <person name="Kim J.M."/>
            <person name="Choi D.G."/>
            <person name="Jeon C.O."/>
        </authorList>
    </citation>
    <scope>NUCLEOTIDE SEQUENCE</scope>
    <source>
        <strain evidence="4">BK2</strain>
    </source>
</reference>
<dbReference type="PANTHER" id="PTHR42855">
    <property type="entry name" value="ABC TRANSPORTER ATP-BINDING SUBUNIT"/>
    <property type="match status" value="1"/>
</dbReference>
<keyword evidence="1" id="KW-0547">Nucleotide-binding</keyword>
<evidence type="ECO:0000256" key="2">
    <source>
        <dbReference type="ARBA" id="ARBA00022840"/>
    </source>
</evidence>
<dbReference type="InterPro" id="IPR003593">
    <property type="entry name" value="AAA+_ATPase"/>
</dbReference>
<dbReference type="PANTHER" id="PTHR42855:SF2">
    <property type="entry name" value="DRUG RESISTANCE ABC TRANSPORTER,ATP-BINDING PROTEIN"/>
    <property type="match status" value="1"/>
</dbReference>
<dbReference type="InterPro" id="IPR027417">
    <property type="entry name" value="P-loop_NTPase"/>
</dbReference>
<dbReference type="SUPFAM" id="SSF52540">
    <property type="entry name" value="P-loop containing nucleoside triphosphate hydrolases"/>
    <property type="match status" value="1"/>
</dbReference>
<proteinExistence type="predicted"/>
<dbReference type="PROSITE" id="PS50893">
    <property type="entry name" value="ABC_TRANSPORTER_2"/>
    <property type="match status" value="1"/>
</dbReference>
<evidence type="ECO:0000259" key="3">
    <source>
        <dbReference type="PROSITE" id="PS50893"/>
    </source>
</evidence>
<feature type="domain" description="ABC transporter" evidence="3">
    <location>
        <begin position="4"/>
        <end position="174"/>
    </location>
</feature>
<evidence type="ECO:0000313" key="5">
    <source>
        <dbReference type="Proteomes" id="UP001146336"/>
    </source>
</evidence>
<protein>
    <submittedName>
        <fullName evidence="4">ATP-binding cassette domain-containing protein</fullName>
    </submittedName>
</protein>
<comment type="caution">
    <text evidence="4">The sequence shown here is derived from an EMBL/GenBank/DDBJ whole genome shotgun (WGS) entry which is preliminary data.</text>
</comment>
<accession>A0ABT6D6I4</accession>
<dbReference type="InterPro" id="IPR003439">
    <property type="entry name" value="ABC_transporter-like_ATP-bd"/>
</dbReference>
<dbReference type="SMART" id="SM00382">
    <property type="entry name" value="AAA"/>
    <property type="match status" value="1"/>
</dbReference>
<keyword evidence="2 4" id="KW-0067">ATP-binding</keyword>
<dbReference type="Gene3D" id="3.40.50.300">
    <property type="entry name" value="P-loop containing nucleotide triphosphate hydrolases"/>
    <property type="match status" value="2"/>
</dbReference>
<evidence type="ECO:0000313" key="4">
    <source>
        <dbReference type="EMBL" id="MDF9300758.1"/>
    </source>
</evidence>
<gene>
    <name evidence="4" type="ORF">OIT47_010810</name>
</gene>
<name>A0ABT6D6I4_9LACO</name>
<dbReference type="InterPro" id="IPR051309">
    <property type="entry name" value="ABCF_ATPase"/>
</dbReference>
<keyword evidence="5" id="KW-1185">Reference proteome</keyword>
<dbReference type="Pfam" id="PF00005">
    <property type="entry name" value="ABC_tran"/>
    <property type="match status" value="1"/>
</dbReference>
<organism evidence="4 5">
    <name type="scientific">Weissella fermenti</name>
    <dbReference type="NCBI Taxonomy" id="2987699"/>
    <lineage>
        <taxon>Bacteria</taxon>
        <taxon>Bacillati</taxon>
        <taxon>Bacillota</taxon>
        <taxon>Bacilli</taxon>
        <taxon>Lactobacillales</taxon>
        <taxon>Lactobacillaceae</taxon>
        <taxon>Weissella</taxon>
    </lineage>
</organism>
<dbReference type="GO" id="GO:0005524">
    <property type="term" value="F:ATP binding"/>
    <property type="evidence" value="ECO:0007669"/>
    <property type="project" value="UniProtKB-KW"/>
</dbReference>
<evidence type="ECO:0000256" key="1">
    <source>
        <dbReference type="ARBA" id="ARBA00022741"/>
    </source>
</evidence>
<dbReference type="Proteomes" id="UP001146336">
    <property type="component" value="Unassembled WGS sequence"/>
</dbReference>
<dbReference type="EMBL" id="JAOZFC020000003">
    <property type="protein sequence ID" value="MDF9300758.1"/>
    <property type="molecule type" value="Genomic_DNA"/>
</dbReference>
<dbReference type="CDD" id="cd03221">
    <property type="entry name" value="ABCF_EF-3"/>
    <property type="match status" value="1"/>
</dbReference>